<gene>
    <name evidence="1" type="ORF">RPERSI_LOCUS21192</name>
</gene>
<evidence type="ECO:0000313" key="1">
    <source>
        <dbReference type="EMBL" id="CAG8801842.1"/>
    </source>
</evidence>
<proteinExistence type="predicted"/>
<keyword evidence="2" id="KW-1185">Reference proteome</keyword>
<feature type="non-terminal residue" evidence="1">
    <location>
        <position position="257"/>
    </location>
</feature>
<feature type="non-terminal residue" evidence="1">
    <location>
        <position position="1"/>
    </location>
</feature>
<comment type="caution">
    <text evidence="1">The sequence shown here is derived from an EMBL/GenBank/DDBJ whole genome shotgun (WGS) entry which is preliminary data.</text>
</comment>
<protein>
    <submittedName>
        <fullName evidence="1">18258_t:CDS:1</fullName>
    </submittedName>
</protein>
<evidence type="ECO:0000313" key="2">
    <source>
        <dbReference type="Proteomes" id="UP000789920"/>
    </source>
</evidence>
<sequence length="257" mass="29885">DKLNNIPTAKLFSVDVTGDLEENRSKIPEVFSKQRPNYGKNHTSKHTKMVLDKLAVRKYLCKNSNNTESSEAIMKTGEYDVWAQGSKKFYVFMDFEERKIKPPQTLNMKPAVNIPAVHLPHCGSSYMPSFKDHQELLMMAHEVEVVKLKQMQRINSKLPYSVDVSSALNNECAEHEKKMIERTKLAEEVKKMPKKKFGKYRVRKAPVDVKLTEDLEGTLRLLKPEGNLFRDRMISYEERNIIEPRVPVSKKRKYKLK</sequence>
<accession>A0ACA9RN50</accession>
<name>A0ACA9RN50_9GLOM</name>
<dbReference type="EMBL" id="CAJVQC010061506">
    <property type="protein sequence ID" value="CAG8801842.1"/>
    <property type="molecule type" value="Genomic_DNA"/>
</dbReference>
<organism evidence="1 2">
    <name type="scientific">Racocetra persica</name>
    <dbReference type="NCBI Taxonomy" id="160502"/>
    <lineage>
        <taxon>Eukaryota</taxon>
        <taxon>Fungi</taxon>
        <taxon>Fungi incertae sedis</taxon>
        <taxon>Mucoromycota</taxon>
        <taxon>Glomeromycotina</taxon>
        <taxon>Glomeromycetes</taxon>
        <taxon>Diversisporales</taxon>
        <taxon>Gigasporaceae</taxon>
        <taxon>Racocetra</taxon>
    </lineage>
</organism>
<reference evidence="1" key="1">
    <citation type="submission" date="2021-06" db="EMBL/GenBank/DDBJ databases">
        <authorList>
            <person name="Kallberg Y."/>
            <person name="Tangrot J."/>
            <person name="Rosling A."/>
        </authorList>
    </citation>
    <scope>NUCLEOTIDE SEQUENCE</scope>
    <source>
        <strain evidence="1">MA461A</strain>
    </source>
</reference>
<dbReference type="Proteomes" id="UP000789920">
    <property type="component" value="Unassembled WGS sequence"/>
</dbReference>